<dbReference type="InterPro" id="IPR007696">
    <property type="entry name" value="DNA_mismatch_repair_MutS_core"/>
</dbReference>
<dbReference type="NCBIfam" id="NF003810">
    <property type="entry name" value="PRK05399.1"/>
    <property type="match status" value="1"/>
</dbReference>
<dbReference type="Pfam" id="PF05192">
    <property type="entry name" value="MutS_III"/>
    <property type="match status" value="1"/>
</dbReference>
<organism evidence="12 13">
    <name type="scientific">Lacipirellula parvula</name>
    <dbReference type="NCBI Taxonomy" id="2650471"/>
    <lineage>
        <taxon>Bacteria</taxon>
        <taxon>Pseudomonadati</taxon>
        <taxon>Planctomycetota</taxon>
        <taxon>Planctomycetia</taxon>
        <taxon>Pirellulales</taxon>
        <taxon>Lacipirellulaceae</taxon>
        <taxon>Lacipirellula</taxon>
    </lineage>
</organism>
<sequence length="908" mass="99630">MALSPMMQQYHDAKQVAGDAILLFRMGDFYELFHEDAKTCARELGLSLTSRDKGENPIPMAGFPHHQLDQYLAKLIARGFRAAVCEQMEDPKQAKGIVKREVARIVSRGTVTDDSLLEPSTANFLLALAASPTKDACGLAWVDVSTGRFEATVTTAERLGDELARVAPVEILVREDAGELPGEWCEGRMITRRPTWAFSREAGDDALTRHFGAHSLDGFGFTDDDGPAIQAAGAVLDYLNETQKTSLGHIDRLIPYRRETRLEIDQATRRSLEISQTIRDGRREGSLLGVMDRTVTSMGARLLGEWLAAPLTDVAAIDSRLDAVGELHADPSFTGDLREALRSIYDIERLLARVTTGRATPRDLSFVARTLRCLPVVKAKLTGRKSARLSQLEERIDLCGDVREKLETALADDCPLNARDGGFVRPGFHAELDEQRELSKGGKQWIAAYQAEAIERTGIASMKVGFNNVFGYYLEITHAHRDKIPADFIRKQTLKNAERYVTPELKVHEEKVLAAEERAKDIEYDLFVELRETVAAAARRILATADALAEIDVLAGLAELARSRNYCRPTIVAEPRLELIAGRHPVLDATEAAGTFVPNDTSCEGRVASRELEPAGAELPPNNSHPATRHSILLITGPNMAGKSTYIRQTALLQLMAQVGSFVPAKSATVGVADRIFARVGASDDLARGRSTFMVEMTETARILNTATARSLVILDEIGRGTSTYDGLSLAWAVVEHLHDQIGCRTLFATHYHELTQLAKELPQLANFNVAVREWQDQVVFLHQIIPGAAEKSFGIHVAQLAGVPREVNQRAEQILASLEKGSAAASQNRAEDVELTRVDGSHAGANGVKRGRRRAGAQLQMTLFEAAEHPLLELIRGVDLDATSPRDAMKLIDHWQEQLLAEANGSA</sequence>
<dbReference type="SMART" id="SM00533">
    <property type="entry name" value="MUTSd"/>
    <property type="match status" value="1"/>
</dbReference>
<keyword evidence="6 9" id="KW-0238">DNA-binding</keyword>
<feature type="binding site" evidence="9">
    <location>
        <begin position="637"/>
        <end position="644"/>
    </location>
    <ligand>
        <name>ATP</name>
        <dbReference type="ChEBI" id="CHEBI:30616"/>
    </ligand>
</feature>
<dbReference type="SUPFAM" id="SSF52540">
    <property type="entry name" value="P-loop containing nucleoside triphosphate hydrolases"/>
    <property type="match status" value="1"/>
</dbReference>
<dbReference type="InterPro" id="IPR016151">
    <property type="entry name" value="DNA_mismatch_repair_MutS_N"/>
</dbReference>
<dbReference type="GO" id="GO:0005829">
    <property type="term" value="C:cytosol"/>
    <property type="evidence" value="ECO:0007669"/>
    <property type="project" value="TreeGrafter"/>
</dbReference>
<dbReference type="PANTHER" id="PTHR11361">
    <property type="entry name" value="DNA MISMATCH REPAIR PROTEIN MUTS FAMILY MEMBER"/>
    <property type="match status" value="1"/>
</dbReference>
<keyword evidence="13" id="KW-1185">Reference proteome</keyword>
<dbReference type="RefSeq" id="WP_152097513.1">
    <property type="nucleotide sequence ID" value="NZ_AP021861.1"/>
</dbReference>
<keyword evidence="3 9" id="KW-0547">Nucleotide-binding</keyword>
<evidence type="ECO:0000256" key="7">
    <source>
        <dbReference type="ARBA" id="ARBA00023204"/>
    </source>
</evidence>
<reference evidence="13" key="1">
    <citation type="submission" date="2019-10" db="EMBL/GenBank/DDBJ databases">
        <title>Lacipirellula parvula gen. nov., sp. nov., representing a lineage of planctomycetes widespread in freshwater anoxic habitats, and description of the family Lacipirellulaceae.</title>
        <authorList>
            <person name="Dedysh S.N."/>
            <person name="Kulichevskaya I.S."/>
            <person name="Beletsky A.V."/>
            <person name="Rakitin A.L."/>
            <person name="Mardanov A.V."/>
            <person name="Ivanova A.A."/>
            <person name="Saltykova V.X."/>
            <person name="Rijpstra W.I.C."/>
            <person name="Sinninghe Damste J.S."/>
            <person name="Ravin N.V."/>
        </authorList>
    </citation>
    <scope>NUCLEOTIDE SEQUENCE [LARGE SCALE GENOMIC DNA]</scope>
    <source>
        <strain evidence="13">PX69</strain>
    </source>
</reference>
<evidence type="ECO:0000256" key="6">
    <source>
        <dbReference type="ARBA" id="ARBA00023125"/>
    </source>
</evidence>
<keyword evidence="4 9" id="KW-0227">DNA damage</keyword>
<evidence type="ECO:0000256" key="4">
    <source>
        <dbReference type="ARBA" id="ARBA00022763"/>
    </source>
</evidence>
<comment type="function">
    <text evidence="8 9">This protein is involved in the repair of mismatches in DNA. It is possible that it carries out the mismatch recognition step. This protein has a weak ATPase activity.</text>
</comment>
<dbReference type="EMBL" id="AP021861">
    <property type="protein sequence ID" value="BBO31355.1"/>
    <property type="molecule type" value="Genomic_DNA"/>
</dbReference>
<comment type="similarity">
    <text evidence="1 9 10">Belongs to the DNA mismatch repair MutS family.</text>
</comment>
<dbReference type="FunFam" id="3.40.50.300:FF:000870">
    <property type="entry name" value="MutS protein homolog 4"/>
    <property type="match status" value="1"/>
</dbReference>
<dbReference type="InterPro" id="IPR007695">
    <property type="entry name" value="DNA_mismatch_repair_MutS-lik_N"/>
</dbReference>
<dbReference type="Proteomes" id="UP000326837">
    <property type="component" value="Chromosome"/>
</dbReference>
<dbReference type="FunFam" id="3.40.1170.10:FF:000001">
    <property type="entry name" value="DNA mismatch repair protein MutS"/>
    <property type="match status" value="1"/>
</dbReference>
<evidence type="ECO:0000256" key="2">
    <source>
        <dbReference type="ARBA" id="ARBA00021982"/>
    </source>
</evidence>
<dbReference type="Gene3D" id="3.30.420.110">
    <property type="entry name" value="MutS, connector domain"/>
    <property type="match status" value="1"/>
</dbReference>
<dbReference type="PIRSF" id="PIRSF037677">
    <property type="entry name" value="DNA_mis_repair_Msh6"/>
    <property type="match status" value="1"/>
</dbReference>
<dbReference type="InterPro" id="IPR007860">
    <property type="entry name" value="DNA_mmatch_repair_MutS_con_dom"/>
</dbReference>
<keyword evidence="7 9" id="KW-0234">DNA repair</keyword>
<dbReference type="InterPro" id="IPR036678">
    <property type="entry name" value="MutS_con_dom_sf"/>
</dbReference>
<dbReference type="InterPro" id="IPR027417">
    <property type="entry name" value="P-loop_NTPase"/>
</dbReference>
<dbReference type="SUPFAM" id="SSF48334">
    <property type="entry name" value="DNA repair protein MutS, domain III"/>
    <property type="match status" value="1"/>
</dbReference>
<evidence type="ECO:0000313" key="12">
    <source>
        <dbReference type="EMBL" id="BBO31355.1"/>
    </source>
</evidence>
<dbReference type="Pfam" id="PF05190">
    <property type="entry name" value="MutS_IV"/>
    <property type="match status" value="1"/>
</dbReference>
<name>A0A5K7X4N6_9BACT</name>
<gene>
    <name evidence="9" type="primary">mutS</name>
    <name evidence="12" type="ORF">PLANPX_0967</name>
</gene>
<dbReference type="GO" id="GO:0003684">
    <property type="term" value="F:damaged DNA binding"/>
    <property type="evidence" value="ECO:0007669"/>
    <property type="project" value="UniProtKB-UniRule"/>
</dbReference>
<evidence type="ECO:0000256" key="3">
    <source>
        <dbReference type="ARBA" id="ARBA00022741"/>
    </source>
</evidence>
<dbReference type="InterPro" id="IPR000432">
    <property type="entry name" value="DNA_mismatch_repair_MutS_C"/>
</dbReference>
<dbReference type="InterPro" id="IPR045076">
    <property type="entry name" value="MutS"/>
</dbReference>
<dbReference type="GO" id="GO:0006298">
    <property type="term" value="P:mismatch repair"/>
    <property type="evidence" value="ECO:0007669"/>
    <property type="project" value="UniProtKB-UniRule"/>
</dbReference>
<dbReference type="FunFam" id="1.10.1420.10:FF:000001">
    <property type="entry name" value="DNA mismatch repair protein MutS"/>
    <property type="match status" value="1"/>
</dbReference>
<evidence type="ECO:0000256" key="1">
    <source>
        <dbReference type="ARBA" id="ARBA00006271"/>
    </source>
</evidence>
<dbReference type="Pfam" id="PF00488">
    <property type="entry name" value="MutS_V"/>
    <property type="match status" value="1"/>
</dbReference>
<dbReference type="KEGG" id="lpav:PLANPX_0967"/>
<evidence type="ECO:0000256" key="9">
    <source>
        <dbReference type="HAMAP-Rule" id="MF_00096"/>
    </source>
</evidence>
<dbReference type="InterPro" id="IPR017261">
    <property type="entry name" value="DNA_mismatch_repair_MutS/MSH"/>
</dbReference>
<keyword evidence="5 9" id="KW-0067">ATP-binding</keyword>
<dbReference type="SUPFAM" id="SSF53150">
    <property type="entry name" value="DNA repair protein MutS, domain II"/>
    <property type="match status" value="1"/>
</dbReference>
<dbReference type="GO" id="GO:0005524">
    <property type="term" value="F:ATP binding"/>
    <property type="evidence" value="ECO:0007669"/>
    <property type="project" value="UniProtKB-UniRule"/>
</dbReference>
<evidence type="ECO:0000256" key="5">
    <source>
        <dbReference type="ARBA" id="ARBA00022840"/>
    </source>
</evidence>
<dbReference type="Gene3D" id="1.10.1420.10">
    <property type="match status" value="2"/>
</dbReference>
<dbReference type="InterPro" id="IPR005748">
    <property type="entry name" value="DNA_mismatch_repair_MutS"/>
</dbReference>
<dbReference type="PANTHER" id="PTHR11361:SF34">
    <property type="entry name" value="DNA MISMATCH REPAIR PROTEIN MSH1, MITOCHONDRIAL"/>
    <property type="match status" value="1"/>
</dbReference>
<dbReference type="Pfam" id="PF01624">
    <property type="entry name" value="MutS_I"/>
    <property type="match status" value="1"/>
</dbReference>
<dbReference type="Gene3D" id="3.40.50.300">
    <property type="entry name" value="P-loop containing nucleotide triphosphate hydrolases"/>
    <property type="match status" value="1"/>
</dbReference>
<dbReference type="PROSITE" id="PS00486">
    <property type="entry name" value="DNA_MISMATCH_REPAIR_2"/>
    <property type="match status" value="1"/>
</dbReference>
<evidence type="ECO:0000256" key="8">
    <source>
        <dbReference type="ARBA" id="ARBA00024647"/>
    </source>
</evidence>
<feature type="domain" description="DNA mismatch repair proteins mutS family" evidence="11">
    <location>
        <begin position="711"/>
        <end position="727"/>
    </location>
</feature>
<dbReference type="InterPro" id="IPR036187">
    <property type="entry name" value="DNA_mismatch_repair_MutS_sf"/>
</dbReference>
<evidence type="ECO:0000313" key="13">
    <source>
        <dbReference type="Proteomes" id="UP000326837"/>
    </source>
</evidence>
<dbReference type="AlphaFoldDB" id="A0A5K7X4N6"/>
<evidence type="ECO:0000256" key="10">
    <source>
        <dbReference type="RuleBase" id="RU003756"/>
    </source>
</evidence>
<proteinExistence type="inferred from homology"/>
<dbReference type="Gene3D" id="3.40.1170.10">
    <property type="entry name" value="DNA repair protein MutS, domain I"/>
    <property type="match status" value="1"/>
</dbReference>
<dbReference type="GO" id="GO:0030983">
    <property type="term" value="F:mismatched DNA binding"/>
    <property type="evidence" value="ECO:0007669"/>
    <property type="project" value="InterPro"/>
</dbReference>
<protein>
    <recommendedName>
        <fullName evidence="2 9">DNA mismatch repair protein MutS</fullName>
    </recommendedName>
</protein>
<dbReference type="HAMAP" id="MF_00096">
    <property type="entry name" value="MutS"/>
    <property type="match status" value="1"/>
</dbReference>
<dbReference type="SUPFAM" id="SSF55271">
    <property type="entry name" value="DNA repair protein MutS, domain I"/>
    <property type="match status" value="1"/>
</dbReference>
<dbReference type="Pfam" id="PF05188">
    <property type="entry name" value="MutS_II"/>
    <property type="match status" value="1"/>
</dbReference>
<dbReference type="CDD" id="cd03284">
    <property type="entry name" value="ABC_MutS1"/>
    <property type="match status" value="1"/>
</dbReference>
<dbReference type="InterPro" id="IPR007861">
    <property type="entry name" value="DNA_mismatch_repair_MutS_clamp"/>
</dbReference>
<dbReference type="SMART" id="SM00534">
    <property type="entry name" value="MUTSac"/>
    <property type="match status" value="1"/>
</dbReference>
<evidence type="ECO:0000259" key="11">
    <source>
        <dbReference type="PROSITE" id="PS00486"/>
    </source>
</evidence>
<dbReference type="GO" id="GO:0140664">
    <property type="term" value="F:ATP-dependent DNA damage sensor activity"/>
    <property type="evidence" value="ECO:0007669"/>
    <property type="project" value="InterPro"/>
</dbReference>
<accession>A0A5K7X4N6</accession>